<evidence type="ECO:0000313" key="2">
    <source>
        <dbReference type="Proteomes" id="UP001240236"/>
    </source>
</evidence>
<evidence type="ECO:0000313" key="1">
    <source>
        <dbReference type="EMBL" id="MDQ0366648.1"/>
    </source>
</evidence>
<gene>
    <name evidence="1" type="ORF">J2S42_003317</name>
</gene>
<sequence length="143" mass="16231">MSGRYLDEADLAFLAGVTKAVAPGRVVNAVAMVAAWRAHLAKFEDDLLLSPDDRRVWGAHDLVAALCVRDWIAEVSALLPSDLRHRYDRTVAEIDDRFRGFTEPDVDGLVERAADFPDSMHDWWWFRLPRTGPVRDDLERSRG</sequence>
<dbReference type="RefSeq" id="WP_307240132.1">
    <property type="nucleotide sequence ID" value="NZ_JAUSUZ010000001.1"/>
</dbReference>
<proteinExistence type="predicted"/>
<accession>A0AAE4B0A5</accession>
<organism evidence="1 2">
    <name type="scientific">Catenuloplanes indicus</name>
    <dbReference type="NCBI Taxonomy" id="137267"/>
    <lineage>
        <taxon>Bacteria</taxon>
        <taxon>Bacillati</taxon>
        <taxon>Actinomycetota</taxon>
        <taxon>Actinomycetes</taxon>
        <taxon>Micromonosporales</taxon>
        <taxon>Micromonosporaceae</taxon>
        <taxon>Catenuloplanes</taxon>
    </lineage>
</organism>
<name>A0AAE4B0A5_9ACTN</name>
<protein>
    <submittedName>
        <fullName evidence="1">Uncharacterized protein</fullName>
    </submittedName>
</protein>
<comment type="caution">
    <text evidence="1">The sequence shown here is derived from an EMBL/GenBank/DDBJ whole genome shotgun (WGS) entry which is preliminary data.</text>
</comment>
<keyword evidence="2" id="KW-1185">Reference proteome</keyword>
<dbReference type="EMBL" id="JAUSUZ010000001">
    <property type="protein sequence ID" value="MDQ0366648.1"/>
    <property type="molecule type" value="Genomic_DNA"/>
</dbReference>
<dbReference type="AlphaFoldDB" id="A0AAE4B0A5"/>
<reference evidence="1 2" key="1">
    <citation type="submission" date="2023-07" db="EMBL/GenBank/DDBJ databases">
        <title>Sequencing the genomes of 1000 actinobacteria strains.</title>
        <authorList>
            <person name="Klenk H.-P."/>
        </authorList>
    </citation>
    <scope>NUCLEOTIDE SEQUENCE [LARGE SCALE GENOMIC DNA]</scope>
    <source>
        <strain evidence="1 2">DSM 44709</strain>
    </source>
</reference>
<dbReference type="Proteomes" id="UP001240236">
    <property type="component" value="Unassembled WGS sequence"/>
</dbReference>